<accession>A0A2P2QMM2</accession>
<protein>
    <submittedName>
        <fullName evidence="1">Uncharacterized protein</fullName>
    </submittedName>
</protein>
<proteinExistence type="predicted"/>
<organism evidence="1">
    <name type="scientific">Rhizophora mucronata</name>
    <name type="common">Asiatic mangrove</name>
    <dbReference type="NCBI Taxonomy" id="61149"/>
    <lineage>
        <taxon>Eukaryota</taxon>
        <taxon>Viridiplantae</taxon>
        <taxon>Streptophyta</taxon>
        <taxon>Embryophyta</taxon>
        <taxon>Tracheophyta</taxon>
        <taxon>Spermatophyta</taxon>
        <taxon>Magnoliopsida</taxon>
        <taxon>eudicotyledons</taxon>
        <taxon>Gunneridae</taxon>
        <taxon>Pentapetalae</taxon>
        <taxon>rosids</taxon>
        <taxon>fabids</taxon>
        <taxon>Malpighiales</taxon>
        <taxon>Rhizophoraceae</taxon>
        <taxon>Rhizophora</taxon>
    </lineage>
</organism>
<evidence type="ECO:0000313" key="1">
    <source>
        <dbReference type="EMBL" id="MBX68147.1"/>
    </source>
</evidence>
<sequence length="77" mass="8832">MNQNIMSEDIGQDPTRHHLSIDTPYLRHQTRGIELIDKPIPQGQNRNNIVSSHVIERLYSFVESATGKVEVYKSAEK</sequence>
<name>A0A2P2QMM2_RHIMU</name>
<reference evidence="1" key="1">
    <citation type="submission" date="2018-02" db="EMBL/GenBank/DDBJ databases">
        <title>Rhizophora mucronata_Transcriptome.</title>
        <authorList>
            <person name="Meera S.P."/>
            <person name="Sreeshan A."/>
            <person name="Augustine A."/>
        </authorList>
    </citation>
    <scope>NUCLEOTIDE SEQUENCE</scope>
    <source>
        <tissue evidence="1">Leaf</tissue>
    </source>
</reference>
<dbReference type="EMBL" id="GGEC01087663">
    <property type="protein sequence ID" value="MBX68147.1"/>
    <property type="molecule type" value="Transcribed_RNA"/>
</dbReference>
<dbReference type="AlphaFoldDB" id="A0A2P2QMM2"/>